<dbReference type="AlphaFoldDB" id="U3GTR4"/>
<protein>
    <submittedName>
        <fullName evidence="1">Uncharacterized protein</fullName>
    </submittedName>
</protein>
<proteinExistence type="predicted"/>
<evidence type="ECO:0000313" key="1">
    <source>
        <dbReference type="EMBL" id="AGU14689.1"/>
    </source>
</evidence>
<name>U3GTR4_9CORY</name>
<evidence type="ECO:0000313" key="2">
    <source>
        <dbReference type="Proteomes" id="UP000016943"/>
    </source>
</evidence>
<dbReference type="PATRIC" id="fig|1348662.3.peg.521"/>
<reference evidence="1 2" key="1">
    <citation type="journal article" date="2013" name="Genome Announc.">
        <title>Whole-Genome Sequence of the Clinical Strain Corynebacterium argentoratense DSM 44202, Isolated from a Human Throat Specimen.</title>
        <authorList>
            <person name="Bomholt C."/>
            <person name="Glaub A."/>
            <person name="Gravermann K."/>
            <person name="Albersmeier A."/>
            <person name="Brinkrolf K."/>
            <person name="Ruckert C."/>
            <person name="Tauch A."/>
        </authorList>
    </citation>
    <scope>NUCLEOTIDE SEQUENCE [LARGE SCALE GENOMIC DNA]</scope>
    <source>
        <strain evidence="1">DSM 44202</strain>
    </source>
</reference>
<dbReference type="KEGG" id="caz:CARG_02660"/>
<dbReference type="HOGENOM" id="CLU_1145674_0_0_11"/>
<dbReference type="EMBL" id="CP006365">
    <property type="protein sequence ID" value="AGU14689.1"/>
    <property type="molecule type" value="Genomic_DNA"/>
</dbReference>
<dbReference type="STRING" id="1348662.CARG_02660"/>
<organism evidence="1 2">
    <name type="scientific">Corynebacterium argentoratense DSM 44202</name>
    <dbReference type="NCBI Taxonomy" id="1348662"/>
    <lineage>
        <taxon>Bacteria</taxon>
        <taxon>Bacillati</taxon>
        <taxon>Actinomycetota</taxon>
        <taxon>Actinomycetes</taxon>
        <taxon>Mycobacteriales</taxon>
        <taxon>Corynebacteriaceae</taxon>
        <taxon>Corynebacterium</taxon>
    </lineage>
</organism>
<sequence length="242" mass="26620">MGVDLSGRVAPAPGTDPVGDVVGNARKFFEKLGTNLWDVVLMPVKMMTDAITQGIEGLAKAWGFLPEQFRDAQLDLINRVDLLSSPMNYCTAFMDHAHLGVGWMDFNKQIGPARNVEVHDGGLRLKKEGLWDIRALVSPSWVVIGFQDTRWELVVLTPDNKVFSKCQFSLHTTHGGSSVGIMSVVTPAPNYVVKVKVWQVQAGREIRGNPMYSRLTAQQVTQFTRGGVTGKTEESDFLGTGE</sequence>
<dbReference type="eggNOG" id="ENOG5031K8F">
    <property type="taxonomic scope" value="Bacteria"/>
</dbReference>
<keyword evidence="2" id="KW-1185">Reference proteome</keyword>
<dbReference type="Proteomes" id="UP000016943">
    <property type="component" value="Chromosome"/>
</dbReference>
<accession>U3GTR4</accession>
<gene>
    <name evidence="1" type="ORF">CARG_02660</name>
</gene>